<dbReference type="PANTHER" id="PTHR30203">
    <property type="entry name" value="OUTER MEMBRANE CATION EFFLUX PROTEIN"/>
    <property type="match status" value="1"/>
</dbReference>
<evidence type="ECO:0000313" key="3">
    <source>
        <dbReference type="Proteomes" id="UP000541352"/>
    </source>
</evidence>
<evidence type="ECO:0000256" key="1">
    <source>
        <dbReference type="ARBA" id="ARBA00007613"/>
    </source>
</evidence>
<proteinExistence type="inferred from homology"/>
<name>A0A7W5ZK84_9BACT</name>
<evidence type="ECO:0000313" key="2">
    <source>
        <dbReference type="EMBL" id="MBB3838344.1"/>
    </source>
</evidence>
<protein>
    <submittedName>
        <fullName evidence="2">Cobalt-zinc-cadmium efflux system outer membrane protein</fullName>
    </submittedName>
</protein>
<dbReference type="Proteomes" id="UP000541352">
    <property type="component" value="Unassembled WGS sequence"/>
</dbReference>
<accession>A0A7W5ZK84</accession>
<dbReference type="GO" id="GO:0015562">
    <property type="term" value="F:efflux transmembrane transporter activity"/>
    <property type="evidence" value="ECO:0007669"/>
    <property type="project" value="InterPro"/>
</dbReference>
<organism evidence="2 3">
    <name type="scientific">Runella defluvii</name>
    <dbReference type="NCBI Taxonomy" id="370973"/>
    <lineage>
        <taxon>Bacteria</taxon>
        <taxon>Pseudomonadati</taxon>
        <taxon>Bacteroidota</taxon>
        <taxon>Cytophagia</taxon>
        <taxon>Cytophagales</taxon>
        <taxon>Spirosomataceae</taxon>
        <taxon>Runella</taxon>
    </lineage>
</organism>
<dbReference type="PANTHER" id="PTHR30203:SF23">
    <property type="entry name" value="OUTER MEMBRANE EFFLUX PROTEIN"/>
    <property type="match status" value="1"/>
</dbReference>
<dbReference type="Gene3D" id="1.20.1600.10">
    <property type="entry name" value="Outer membrane efflux proteins (OEP)"/>
    <property type="match status" value="1"/>
</dbReference>
<dbReference type="SUPFAM" id="SSF56954">
    <property type="entry name" value="Outer membrane efflux proteins (OEP)"/>
    <property type="match status" value="1"/>
</dbReference>
<dbReference type="InterPro" id="IPR003423">
    <property type="entry name" value="OMP_efflux"/>
</dbReference>
<dbReference type="InterPro" id="IPR010131">
    <property type="entry name" value="MdtP/NodT-like"/>
</dbReference>
<reference evidence="2 3" key="1">
    <citation type="submission" date="2020-08" db="EMBL/GenBank/DDBJ databases">
        <title>Genomic Encyclopedia of Type Strains, Phase IV (KMG-IV): sequencing the most valuable type-strain genomes for metagenomic binning, comparative biology and taxonomic classification.</title>
        <authorList>
            <person name="Goeker M."/>
        </authorList>
    </citation>
    <scope>NUCLEOTIDE SEQUENCE [LARGE SCALE GENOMIC DNA]</scope>
    <source>
        <strain evidence="2 3">DSM 17976</strain>
    </source>
</reference>
<comment type="similarity">
    <text evidence="1">Belongs to the outer membrane factor (OMF) (TC 1.B.17) family.</text>
</comment>
<dbReference type="EMBL" id="JACIBY010000004">
    <property type="protein sequence ID" value="MBB3838344.1"/>
    <property type="molecule type" value="Genomic_DNA"/>
</dbReference>
<dbReference type="RefSeq" id="WP_183973684.1">
    <property type="nucleotide sequence ID" value="NZ_JACIBY010000004.1"/>
</dbReference>
<dbReference type="AlphaFoldDB" id="A0A7W5ZK84"/>
<sequence>MRRTLFIAAFLLPFYCFAQDALRLSLKQVDSLFLQNNLILLSERFRIEASKAAVIQARLWDNPTLSTEWNAYNPDKKRVLDVAKGGQKIVSIEQVLLTAGKRSKQVALAIENAQMTEYEFLDLLRTLKFELRSSFFEVFFLQNTLNRYQLQINTLQTTVTAFEEQYEKNNVSLRELLRLKALLFQLNNDKTELLFQIAEKQKGLKTLLNTNLQVVPLVNEVELNRYFLNSYTVTALSELALQNRGDVKVVESLKRQAELNYTLQKSLAVPNLRLGAVYDQSGSYVNHYTGITLGADLPFFNKNQGNIKTAKSLIEYQKGVQSQKTNAVSNEVAEAFQKVRYVENMVQSVDSKFTDQFEQLNKGVVENFQKRNLTLLEFIDLIETYSESVKELNRLKADRIGAYEELNFTVGQELFN</sequence>
<dbReference type="Pfam" id="PF02321">
    <property type="entry name" value="OEP"/>
    <property type="match status" value="1"/>
</dbReference>
<gene>
    <name evidence="2" type="ORF">FHS57_002349</name>
</gene>
<keyword evidence="3" id="KW-1185">Reference proteome</keyword>
<comment type="caution">
    <text evidence="2">The sequence shown here is derived from an EMBL/GenBank/DDBJ whole genome shotgun (WGS) entry which is preliminary data.</text>
</comment>